<proteinExistence type="predicted"/>
<dbReference type="InterPro" id="IPR050261">
    <property type="entry name" value="FrsA_esterase"/>
</dbReference>
<evidence type="ECO:0000313" key="2">
    <source>
        <dbReference type="EMBL" id="SIQ05343.1"/>
    </source>
</evidence>
<accession>A0A1N6PM57</accession>
<evidence type="ECO:0000313" key="3">
    <source>
        <dbReference type="Proteomes" id="UP000185669"/>
    </source>
</evidence>
<dbReference type="EMBL" id="FTNC01000001">
    <property type="protein sequence ID" value="SIQ05343.1"/>
    <property type="molecule type" value="Genomic_DNA"/>
</dbReference>
<dbReference type="Pfam" id="PF12146">
    <property type="entry name" value="Hydrolase_4"/>
    <property type="match status" value="1"/>
</dbReference>
<dbReference type="STRING" id="56779.SAMN05421834_101138"/>
<dbReference type="GO" id="GO:0016787">
    <property type="term" value="F:hydrolase activity"/>
    <property type="evidence" value="ECO:0007669"/>
    <property type="project" value="UniProtKB-KW"/>
</dbReference>
<dbReference type="InterPro" id="IPR029058">
    <property type="entry name" value="AB_hydrolase_fold"/>
</dbReference>
<evidence type="ECO:0000259" key="1">
    <source>
        <dbReference type="Pfam" id="PF12146"/>
    </source>
</evidence>
<feature type="domain" description="Serine aminopeptidase S33" evidence="1">
    <location>
        <begin position="134"/>
        <end position="283"/>
    </location>
</feature>
<gene>
    <name evidence="2" type="ORF">SAMN05421834_101138</name>
</gene>
<dbReference type="Gene3D" id="3.40.50.1820">
    <property type="entry name" value="alpha/beta hydrolase"/>
    <property type="match status" value="1"/>
</dbReference>
<sequence length="379" mass="44686">MPENKEQNLSFPRGYYDFHKNQLFNYQLNRWYSLGLADFEDFKLTAEKINSFENWKTEMERLAEKVLSENRIMNAAIYYRAAEFYTFNKEQKEKLYDQFSELFYRAISDEKIEKLKIPYEAGYLPAIRLSPEKEEKGTIILHGGFDSFIEEFYYLIKYLKTHGYQVIAFEGPGQGNVLIKQEIALDYKWEKAVKEILDYLHLTDVSIFGISMGGWFALRAAAFEPRIKNVIATGHAVDYMKIPPAAAAWLMLFFIKHFRNYTIKSFKKEIEKGGQNSWQIRNLMQITQKDNPLEAFEYAMNLNKENLHPDLIKKNLLLMTAENDHFIPFKLQKIQNKTFLNAKSLTERIFTEDEQADNHCQIGNIQLMLDTVLDWLKDK</sequence>
<dbReference type="SUPFAM" id="SSF53474">
    <property type="entry name" value="alpha/beta-Hydrolases"/>
    <property type="match status" value="1"/>
</dbReference>
<organism evidence="2 3">
    <name type="scientific">Halanaerobium kushneri</name>
    <dbReference type="NCBI Taxonomy" id="56779"/>
    <lineage>
        <taxon>Bacteria</taxon>
        <taxon>Bacillati</taxon>
        <taxon>Bacillota</taxon>
        <taxon>Clostridia</taxon>
        <taxon>Halanaerobiales</taxon>
        <taxon>Halanaerobiaceae</taxon>
        <taxon>Halanaerobium</taxon>
    </lineage>
</organism>
<keyword evidence="3" id="KW-1185">Reference proteome</keyword>
<dbReference type="PANTHER" id="PTHR22946:SF12">
    <property type="entry name" value="CONIDIAL PIGMENT BIOSYNTHESIS PROTEIN AYG1 (AFU_ORTHOLOGUE AFUA_2G17550)"/>
    <property type="match status" value="1"/>
</dbReference>
<dbReference type="InterPro" id="IPR022742">
    <property type="entry name" value="Hydrolase_4"/>
</dbReference>
<dbReference type="PANTHER" id="PTHR22946">
    <property type="entry name" value="DIENELACTONE HYDROLASE DOMAIN-CONTAINING PROTEIN-RELATED"/>
    <property type="match status" value="1"/>
</dbReference>
<dbReference type="Proteomes" id="UP000185669">
    <property type="component" value="Unassembled WGS sequence"/>
</dbReference>
<reference evidence="3" key="1">
    <citation type="submission" date="2017-01" db="EMBL/GenBank/DDBJ databases">
        <authorList>
            <person name="Varghese N."/>
            <person name="Submissions S."/>
        </authorList>
    </citation>
    <scope>NUCLEOTIDE SEQUENCE [LARGE SCALE GENOMIC DNA]</scope>
    <source>
        <strain evidence="3">ATCC 700103</strain>
    </source>
</reference>
<protein>
    <submittedName>
        <fullName evidence="2">Lysophospholipase, alpha-beta hydrolase superfamily</fullName>
    </submittedName>
</protein>
<dbReference type="OrthoDB" id="9812921at2"/>
<name>A0A1N6PM57_9FIRM</name>
<dbReference type="RefSeq" id="WP_076543440.1">
    <property type="nucleotide sequence ID" value="NZ_FTNC01000001.1"/>
</dbReference>
<dbReference type="AlphaFoldDB" id="A0A1N6PM57"/>
<keyword evidence="2" id="KW-0378">Hydrolase</keyword>